<protein>
    <submittedName>
        <fullName evidence="3">Tetratricopeptide repeat protein</fullName>
    </submittedName>
</protein>
<feature type="repeat" description="TPR" evidence="1">
    <location>
        <begin position="402"/>
        <end position="435"/>
    </location>
</feature>
<dbReference type="Pfam" id="PF13432">
    <property type="entry name" value="TPR_16"/>
    <property type="match status" value="2"/>
</dbReference>
<keyword evidence="4" id="KW-1185">Reference proteome</keyword>
<dbReference type="SUPFAM" id="SSF48452">
    <property type="entry name" value="TPR-like"/>
    <property type="match status" value="3"/>
</dbReference>
<dbReference type="InterPro" id="IPR011990">
    <property type="entry name" value="TPR-like_helical_dom_sf"/>
</dbReference>
<evidence type="ECO:0000256" key="2">
    <source>
        <dbReference type="SAM" id="SignalP"/>
    </source>
</evidence>
<gene>
    <name evidence="3" type="ORF">E7811_09740</name>
</gene>
<reference evidence="3 4" key="1">
    <citation type="submission" date="2019-04" db="EMBL/GenBank/DDBJ databases">
        <title>Draft genome sequence of Gemmobacter aestuarii sp. nov.</title>
        <authorList>
            <person name="Hameed A."/>
            <person name="Lin S.-Y."/>
            <person name="Shahina M."/>
            <person name="Lai W.-A."/>
            <person name="Young C.-C."/>
        </authorList>
    </citation>
    <scope>NUCLEOTIDE SEQUENCE [LARGE SCALE GENOMIC DNA]</scope>
    <source>
        <strain evidence="3 4">CC-PW-75</strain>
    </source>
</reference>
<evidence type="ECO:0000256" key="1">
    <source>
        <dbReference type="PROSITE-ProRule" id="PRU00339"/>
    </source>
</evidence>
<keyword evidence="2" id="KW-0732">Signal</keyword>
<feature type="repeat" description="TPR" evidence="1">
    <location>
        <begin position="471"/>
        <end position="504"/>
    </location>
</feature>
<evidence type="ECO:0000313" key="3">
    <source>
        <dbReference type="EMBL" id="THD83554.1"/>
    </source>
</evidence>
<feature type="signal peptide" evidence="2">
    <location>
        <begin position="1"/>
        <end position="28"/>
    </location>
</feature>
<dbReference type="SMART" id="SM00028">
    <property type="entry name" value="TPR"/>
    <property type="match status" value="5"/>
</dbReference>
<dbReference type="RefSeq" id="WP_136394448.1">
    <property type="nucleotide sequence ID" value="NZ_SSND01000002.1"/>
</dbReference>
<dbReference type="PROSITE" id="PS50005">
    <property type="entry name" value="TPR"/>
    <property type="match status" value="2"/>
</dbReference>
<accession>A0A4S3MNG5</accession>
<dbReference type="Pfam" id="PF13424">
    <property type="entry name" value="TPR_12"/>
    <property type="match status" value="1"/>
</dbReference>
<dbReference type="AlphaFoldDB" id="A0A4S3MNG5"/>
<sequence length="574" mass="62347">MPDRLRRPFLMLALAGLLPFGLPAPVMAEDNAGAYLAARVAGANRDFREAAMWFNRALLGDPANPAILEGAVLSHLSIGEVDKAAAIARQLQQTGINSQSAFMALIAEQAMKDDFAGIVADARAGRSVGRLFDGLSVAWAELGTGRMSEAIEAFDAVATADGLRIFGLYHKALALASAGDFEGAEAILSSPEAEALTGVRRAVIAHAQILSQLERNPEAVERINAVFIPGQEPGMDALRARLEAGEPVPFDIARDAREGIAEVYFTLATALNGEADNSFTLLHSQVAAYLRPDHVEAHLMSAGLLSLQGQYQLASETYARVPPGDPTFHVAEMGRADALYASDKKEAAVEVLQALARSHGQLISVQKALGDMLRREERYAEAVPAYDAAIAAASATESPEDWVLYYARAICHERLKDWEKAEPDFRKALELNPDQPQVLNYLGYSFLEMNTNLDEALAMIQTAVERQPDAGYIVDSLAWAYFRLGRYQDALEPMERASVLEPVDPIVTDHLGDVYWAVGRKLEARFQWRRALSFNPEEKDAERIRRKLEAGLDAVLAEEGAPPLTPVATAGNGN</sequence>
<dbReference type="InterPro" id="IPR019734">
    <property type="entry name" value="TPR_rpt"/>
</dbReference>
<proteinExistence type="predicted"/>
<dbReference type="PANTHER" id="PTHR12558:SF13">
    <property type="entry name" value="CELL DIVISION CYCLE PROTEIN 27 HOMOLOG"/>
    <property type="match status" value="1"/>
</dbReference>
<keyword evidence="1" id="KW-0802">TPR repeat</keyword>
<feature type="chain" id="PRO_5020864903" evidence="2">
    <location>
        <begin position="29"/>
        <end position="574"/>
    </location>
</feature>
<name>A0A4S3MNG5_9RHOB</name>
<organism evidence="3 4">
    <name type="scientific">Aliigemmobacter aestuarii</name>
    <dbReference type="NCBI Taxonomy" id="1445661"/>
    <lineage>
        <taxon>Bacteria</taxon>
        <taxon>Pseudomonadati</taxon>
        <taxon>Pseudomonadota</taxon>
        <taxon>Alphaproteobacteria</taxon>
        <taxon>Rhodobacterales</taxon>
        <taxon>Paracoccaceae</taxon>
        <taxon>Aliigemmobacter</taxon>
    </lineage>
</organism>
<dbReference type="Proteomes" id="UP000309450">
    <property type="component" value="Unassembled WGS sequence"/>
</dbReference>
<evidence type="ECO:0000313" key="4">
    <source>
        <dbReference type="Proteomes" id="UP000309450"/>
    </source>
</evidence>
<dbReference type="PANTHER" id="PTHR12558">
    <property type="entry name" value="CELL DIVISION CYCLE 16,23,27"/>
    <property type="match status" value="1"/>
</dbReference>
<comment type="caution">
    <text evidence="3">The sequence shown here is derived from an EMBL/GenBank/DDBJ whole genome shotgun (WGS) entry which is preliminary data.</text>
</comment>
<dbReference type="OrthoDB" id="9766710at2"/>
<dbReference type="Gene3D" id="1.25.40.10">
    <property type="entry name" value="Tetratricopeptide repeat domain"/>
    <property type="match status" value="4"/>
</dbReference>
<dbReference type="EMBL" id="SSND01000002">
    <property type="protein sequence ID" value="THD83554.1"/>
    <property type="molecule type" value="Genomic_DNA"/>
</dbReference>